<dbReference type="Gene3D" id="3.40.50.720">
    <property type="entry name" value="NAD(P)-binding Rossmann-like Domain"/>
    <property type="match status" value="1"/>
</dbReference>
<dbReference type="PANTHER" id="PTHR45348">
    <property type="entry name" value="HYPOTHETICAL OXIDOREDUCTASE (EUROFUNG)"/>
    <property type="match status" value="1"/>
</dbReference>
<evidence type="ECO:0000259" key="3">
    <source>
        <dbReference type="SMART" id="SM00829"/>
    </source>
</evidence>
<dbReference type="SMART" id="SM00829">
    <property type="entry name" value="PKS_ER"/>
    <property type="match status" value="1"/>
</dbReference>
<dbReference type="OrthoDB" id="9992527at2759"/>
<dbReference type="InterPro" id="IPR036291">
    <property type="entry name" value="NAD(P)-bd_dom_sf"/>
</dbReference>
<dbReference type="SUPFAM" id="SSF51735">
    <property type="entry name" value="NAD(P)-binding Rossmann-fold domains"/>
    <property type="match status" value="1"/>
</dbReference>
<keyword evidence="2" id="KW-0560">Oxidoreductase</keyword>
<evidence type="ECO:0000256" key="1">
    <source>
        <dbReference type="ARBA" id="ARBA00008072"/>
    </source>
</evidence>
<dbReference type="SUPFAM" id="SSF50129">
    <property type="entry name" value="GroES-like"/>
    <property type="match status" value="1"/>
</dbReference>
<dbReference type="RefSeq" id="XP_013318157.1">
    <property type="nucleotide sequence ID" value="XM_013462703.1"/>
</dbReference>
<dbReference type="PANTHER" id="PTHR45348:SF2">
    <property type="entry name" value="ZINC-TYPE ALCOHOL DEHYDROGENASE-LIKE PROTEIN C2E1P3.01"/>
    <property type="match status" value="1"/>
</dbReference>
<proteinExistence type="inferred from homology"/>
<dbReference type="Gene3D" id="3.90.180.10">
    <property type="entry name" value="Medium-chain alcohol dehydrogenases, catalytic domain"/>
    <property type="match status" value="1"/>
</dbReference>
<dbReference type="GeneID" id="25328022"/>
<sequence length="346" mass="36624">MKGVVFAHQGAEAKVVDDLEKPSPGPDQLLVKSIYVAINPVDSFMSEYGILVVKWPLILGVDTGGIVAEAGEEAQSKYGFKIGDEVFGCTRLGCPEYGACQEYFLMDAQVTMHKPKNISLVQAATLGVAAETAFLGLIEGLKISLPDPKNIPAPGDDWIIILGGASSVGKCAVQLAKVCGYNVAASCSPKSAASVKDLGALTFDYKVSLDQQVKAVLDITSGKVSKIFDAAAADNPLLAKELFKATNEADKYFATTNDWSGIGDFEGGKTHLVRLGGVGRPEAEELNANLERYIPVILGLIETGKLRPLDYELVGDGGFEDAVKAYNHQKSGAAGSQKVVVKIQDP</sequence>
<accession>A0A0D2EPT7</accession>
<evidence type="ECO:0000256" key="2">
    <source>
        <dbReference type="ARBA" id="ARBA00023002"/>
    </source>
</evidence>
<dbReference type="Pfam" id="PF08240">
    <property type="entry name" value="ADH_N"/>
    <property type="match status" value="1"/>
</dbReference>
<gene>
    <name evidence="4" type="ORF">PV05_06114</name>
</gene>
<dbReference type="CDD" id="cd08249">
    <property type="entry name" value="enoyl_reductase_like"/>
    <property type="match status" value="1"/>
</dbReference>
<name>A0A0D2EPT7_9EURO</name>
<feature type="domain" description="Enoyl reductase (ER)" evidence="3">
    <location>
        <begin position="10"/>
        <end position="341"/>
    </location>
</feature>
<dbReference type="InterPro" id="IPR020843">
    <property type="entry name" value="ER"/>
</dbReference>
<dbReference type="AlphaFoldDB" id="A0A0D2EPT7"/>
<protein>
    <recommendedName>
        <fullName evidence="3">Enoyl reductase (ER) domain-containing protein</fullName>
    </recommendedName>
</protein>
<comment type="similarity">
    <text evidence="1">Belongs to the zinc-containing alcohol dehydrogenase family.</text>
</comment>
<dbReference type="InterPro" id="IPR047122">
    <property type="entry name" value="Trans-enoyl_RdTase-like"/>
</dbReference>
<organism evidence="4 5">
    <name type="scientific">Exophiala xenobiotica</name>
    <dbReference type="NCBI Taxonomy" id="348802"/>
    <lineage>
        <taxon>Eukaryota</taxon>
        <taxon>Fungi</taxon>
        <taxon>Dikarya</taxon>
        <taxon>Ascomycota</taxon>
        <taxon>Pezizomycotina</taxon>
        <taxon>Eurotiomycetes</taxon>
        <taxon>Chaetothyriomycetidae</taxon>
        <taxon>Chaetothyriales</taxon>
        <taxon>Herpotrichiellaceae</taxon>
        <taxon>Exophiala</taxon>
    </lineage>
</organism>
<dbReference type="EMBL" id="KN847319">
    <property type="protein sequence ID" value="KIW57573.1"/>
    <property type="molecule type" value="Genomic_DNA"/>
</dbReference>
<dbReference type="GO" id="GO:0016651">
    <property type="term" value="F:oxidoreductase activity, acting on NAD(P)H"/>
    <property type="evidence" value="ECO:0007669"/>
    <property type="project" value="InterPro"/>
</dbReference>
<dbReference type="Proteomes" id="UP000054342">
    <property type="component" value="Unassembled WGS sequence"/>
</dbReference>
<dbReference type="InterPro" id="IPR013154">
    <property type="entry name" value="ADH-like_N"/>
</dbReference>
<evidence type="ECO:0000313" key="4">
    <source>
        <dbReference type="EMBL" id="KIW57573.1"/>
    </source>
</evidence>
<dbReference type="InterPro" id="IPR011032">
    <property type="entry name" value="GroES-like_sf"/>
</dbReference>
<dbReference type="STRING" id="348802.A0A0D2EPT7"/>
<evidence type="ECO:0000313" key="5">
    <source>
        <dbReference type="Proteomes" id="UP000054342"/>
    </source>
</evidence>
<dbReference type="HOGENOM" id="CLU_026673_16_5_1"/>
<reference evidence="4 5" key="1">
    <citation type="submission" date="2015-01" db="EMBL/GenBank/DDBJ databases">
        <title>The Genome Sequence of Exophiala xenobiotica CBS118157.</title>
        <authorList>
            <consortium name="The Broad Institute Genomics Platform"/>
            <person name="Cuomo C."/>
            <person name="de Hoog S."/>
            <person name="Gorbushina A."/>
            <person name="Stielow B."/>
            <person name="Teixiera M."/>
            <person name="Abouelleil A."/>
            <person name="Chapman S.B."/>
            <person name="Priest M."/>
            <person name="Young S.K."/>
            <person name="Wortman J."/>
            <person name="Nusbaum C."/>
            <person name="Birren B."/>
        </authorList>
    </citation>
    <scope>NUCLEOTIDE SEQUENCE [LARGE SCALE GENOMIC DNA]</scope>
    <source>
        <strain evidence="4 5">CBS 118157</strain>
    </source>
</reference>
<keyword evidence="5" id="KW-1185">Reference proteome</keyword>